<gene>
    <name evidence="2" type="ORF">ABIV_0631</name>
    <name evidence="3" type="ORF">CRV05_13075</name>
</gene>
<evidence type="ECO:0000313" key="2">
    <source>
        <dbReference type="EMBL" id="AXH11644.1"/>
    </source>
</evidence>
<dbReference type="RefSeq" id="WP_114838513.1">
    <property type="nucleotide sequence ID" value="NZ_CP031217.1"/>
</dbReference>
<evidence type="ECO:0008006" key="6">
    <source>
        <dbReference type="Google" id="ProtNLM"/>
    </source>
</evidence>
<protein>
    <recommendedName>
        <fullName evidence="6">Prepilin-type N-terminal cleavage/methylation domain-containing protein</fullName>
    </recommendedName>
</protein>
<dbReference type="EMBL" id="PDKM01000010">
    <property type="protein sequence ID" value="RXK08857.1"/>
    <property type="molecule type" value="Genomic_DNA"/>
</dbReference>
<proteinExistence type="predicted"/>
<reference evidence="2 4" key="2">
    <citation type="submission" date="2018-07" db="EMBL/GenBank/DDBJ databases">
        <title>Complete genome of the Arcobacter bivalviorum type strain LMG 26154.</title>
        <authorList>
            <person name="Miller W.G."/>
            <person name="Yee E."/>
            <person name="Bono J.L."/>
        </authorList>
    </citation>
    <scope>NUCLEOTIDE SEQUENCE [LARGE SCALE GENOMIC DNA]</scope>
    <source>
        <strain evidence="2 4">LMG 26154</strain>
    </source>
</reference>
<evidence type="ECO:0000313" key="3">
    <source>
        <dbReference type="EMBL" id="RXK08857.1"/>
    </source>
</evidence>
<keyword evidence="1" id="KW-1133">Transmembrane helix</keyword>
<evidence type="ECO:0000313" key="4">
    <source>
        <dbReference type="Proteomes" id="UP000253850"/>
    </source>
</evidence>
<dbReference type="AlphaFoldDB" id="A0AAX2A5M4"/>
<name>A0AAX2A5M4_9BACT</name>
<dbReference type="Proteomes" id="UP000253850">
    <property type="component" value="Chromosome"/>
</dbReference>
<keyword evidence="5" id="KW-1185">Reference proteome</keyword>
<feature type="transmembrane region" description="Helical" evidence="1">
    <location>
        <begin position="12"/>
        <end position="31"/>
    </location>
</feature>
<dbReference type="KEGG" id="hbv:ABIV_0631"/>
<sequence length="101" mass="11870">MKKLAKSEKNSFTLLETIISILLLSIIISGFSNISSYDNFDEEYILLNKIENSFTLSSYDSTYIKNNQKLTLKINDIEEKDINIKKIEYSNEKIRLFKYEL</sequence>
<reference evidence="3 5" key="1">
    <citation type="submission" date="2017-10" db="EMBL/GenBank/DDBJ databases">
        <title>Genomics of the genus Arcobacter.</title>
        <authorList>
            <person name="Perez-Cataluna A."/>
            <person name="Figueras M.J."/>
        </authorList>
    </citation>
    <scope>NUCLEOTIDE SEQUENCE [LARGE SCALE GENOMIC DNA]</scope>
    <source>
        <strain evidence="3 5">CECT 7835</strain>
    </source>
</reference>
<organism evidence="3 5">
    <name type="scientific">Halarcobacter bivalviorum</name>
    <dbReference type="NCBI Taxonomy" id="663364"/>
    <lineage>
        <taxon>Bacteria</taxon>
        <taxon>Pseudomonadati</taxon>
        <taxon>Campylobacterota</taxon>
        <taxon>Epsilonproteobacteria</taxon>
        <taxon>Campylobacterales</taxon>
        <taxon>Arcobacteraceae</taxon>
        <taxon>Halarcobacter</taxon>
    </lineage>
</organism>
<dbReference type="Proteomes" id="UP000289193">
    <property type="component" value="Unassembled WGS sequence"/>
</dbReference>
<keyword evidence="1" id="KW-0472">Membrane</keyword>
<evidence type="ECO:0000313" key="5">
    <source>
        <dbReference type="Proteomes" id="UP000289193"/>
    </source>
</evidence>
<dbReference type="EMBL" id="CP031217">
    <property type="protein sequence ID" value="AXH11644.1"/>
    <property type="molecule type" value="Genomic_DNA"/>
</dbReference>
<evidence type="ECO:0000256" key="1">
    <source>
        <dbReference type="SAM" id="Phobius"/>
    </source>
</evidence>
<keyword evidence="1" id="KW-0812">Transmembrane</keyword>
<accession>A0AAX2A5M4</accession>